<comment type="similarity">
    <text evidence="1">Belongs to the UDP-glycosyltransferase family.</text>
</comment>
<feature type="domain" description="Erythromycin biosynthesis protein CIII-like C-terminal" evidence="3">
    <location>
        <begin position="254"/>
        <end position="379"/>
    </location>
</feature>
<dbReference type="PANTHER" id="PTHR48050">
    <property type="entry name" value="STEROL 3-BETA-GLUCOSYLTRANSFERASE"/>
    <property type="match status" value="1"/>
</dbReference>
<name>A0ABZ1ECW2_9ACTN</name>
<dbReference type="EMBL" id="CP109071">
    <property type="protein sequence ID" value="WSA32678.1"/>
    <property type="molecule type" value="Genomic_DNA"/>
</dbReference>
<gene>
    <name evidence="4" type="ORF">OIE14_00875</name>
</gene>
<dbReference type="NCBIfam" id="TIGR01426">
    <property type="entry name" value="MGT"/>
    <property type="match status" value="1"/>
</dbReference>
<evidence type="ECO:0000259" key="3">
    <source>
        <dbReference type="Pfam" id="PF06722"/>
    </source>
</evidence>
<dbReference type="InterPro" id="IPR006326">
    <property type="entry name" value="UDPGT_MGT-like"/>
</dbReference>
<evidence type="ECO:0000313" key="4">
    <source>
        <dbReference type="EMBL" id="WSA32678.1"/>
    </source>
</evidence>
<evidence type="ECO:0000256" key="2">
    <source>
        <dbReference type="ARBA" id="ARBA00022679"/>
    </source>
</evidence>
<reference evidence="4 5" key="1">
    <citation type="submission" date="2022-10" db="EMBL/GenBank/DDBJ databases">
        <title>The complete genomes of actinobacterial strains from the NBC collection.</title>
        <authorList>
            <person name="Joergensen T.S."/>
            <person name="Alvarez Arevalo M."/>
            <person name="Sterndorff E.B."/>
            <person name="Faurdal D."/>
            <person name="Vuksanovic O."/>
            <person name="Mourched A.-S."/>
            <person name="Charusanti P."/>
            <person name="Shaw S."/>
            <person name="Blin K."/>
            <person name="Weber T."/>
        </authorList>
    </citation>
    <scope>NUCLEOTIDE SEQUENCE [LARGE SCALE GENOMIC DNA]</scope>
    <source>
        <strain evidence="4 5">NBC 01809</strain>
    </source>
</reference>
<keyword evidence="2" id="KW-0808">Transferase</keyword>
<dbReference type="CDD" id="cd03784">
    <property type="entry name" value="GT1_Gtf-like"/>
    <property type="match status" value="1"/>
</dbReference>
<accession>A0ABZ1ECW2</accession>
<dbReference type="InterPro" id="IPR050426">
    <property type="entry name" value="Glycosyltransferase_28"/>
</dbReference>
<dbReference type="InterPro" id="IPR010610">
    <property type="entry name" value="EryCIII-like_C"/>
</dbReference>
<dbReference type="SUPFAM" id="SSF53756">
    <property type="entry name" value="UDP-Glycosyltransferase/glycogen phosphorylase"/>
    <property type="match status" value="1"/>
</dbReference>
<dbReference type="RefSeq" id="WP_326564256.1">
    <property type="nucleotide sequence ID" value="NZ_CP109071.1"/>
</dbReference>
<evidence type="ECO:0000313" key="5">
    <source>
        <dbReference type="Proteomes" id="UP001334804"/>
    </source>
</evidence>
<organism evidence="4 5">
    <name type="scientific">Micromonospora peucetia</name>
    <dbReference type="NCBI Taxonomy" id="47871"/>
    <lineage>
        <taxon>Bacteria</taxon>
        <taxon>Bacillati</taxon>
        <taxon>Actinomycetota</taxon>
        <taxon>Actinomycetes</taxon>
        <taxon>Micromonosporales</taxon>
        <taxon>Micromonosporaceae</taxon>
        <taxon>Micromonospora</taxon>
    </lineage>
</organism>
<dbReference type="Gene3D" id="3.40.50.2000">
    <property type="entry name" value="Glycogen Phosphorylase B"/>
    <property type="match status" value="2"/>
</dbReference>
<dbReference type="PANTHER" id="PTHR48050:SF13">
    <property type="entry name" value="STEROL 3-BETA-GLUCOSYLTRANSFERASE UGT80A2"/>
    <property type="match status" value="1"/>
</dbReference>
<dbReference type="InterPro" id="IPR002213">
    <property type="entry name" value="UDP_glucos_trans"/>
</dbReference>
<evidence type="ECO:0000256" key="1">
    <source>
        <dbReference type="ARBA" id="ARBA00009995"/>
    </source>
</evidence>
<keyword evidence="5" id="KW-1185">Reference proteome</keyword>
<sequence>MRKIADERVGRHLLFVCLPADGHVNPTLPFAAELVRRGHRVTYATSDRFAAAVTATGAEFLPIGFALPPGTPTADSGPTRYVERMRLYADLVENGYQALYQWAVAHGPDSVCYDMSTPPGRMIAERLGLPGIRMLPTIAGNEHTRAQFQAAGMSGPERAALRPVWRDMRRLAVQHGVNTAAVMMAEPTPGLNIVFLPRAFQPAGETFADDFVFAGPSAMPAGTDDGWQPPPGEAPLVLVALGTASNRPEVYRAALGAFGTADWRVVLAVGEHLDVAALGPVPEGVVVASVVPQPAVLRHADVFVSHGGMNSVMESLLAVVPTVVVPERPEQKVNAARVAELGLGRRLTAGELSASALRDAATALLGDSPERAAVRGFRDRHLRGDGAIVAADAAEAFLARRAVAV</sequence>
<proteinExistence type="inferred from homology"/>
<protein>
    <recommendedName>
        <fullName evidence="3">Erythromycin biosynthesis protein CIII-like C-terminal domain-containing protein</fullName>
    </recommendedName>
</protein>
<dbReference type="Proteomes" id="UP001334804">
    <property type="component" value="Chromosome"/>
</dbReference>
<dbReference type="Pfam" id="PF06722">
    <property type="entry name" value="EryCIII-like_C"/>
    <property type="match status" value="1"/>
</dbReference>